<dbReference type="AlphaFoldDB" id="A0A6A8A8C8"/>
<feature type="domain" description="Signal transduction histidine kinase HWE region" evidence="9">
    <location>
        <begin position="221"/>
        <end position="300"/>
    </location>
</feature>
<evidence type="ECO:0000256" key="6">
    <source>
        <dbReference type="ARBA" id="ARBA00022777"/>
    </source>
</evidence>
<dbReference type="InterPro" id="IPR029016">
    <property type="entry name" value="GAF-like_dom_sf"/>
</dbReference>
<dbReference type="SMART" id="SM00911">
    <property type="entry name" value="HWE_HK"/>
    <property type="match status" value="1"/>
</dbReference>
<dbReference type="Gene3D" id="3.30.565.10">
    <property type="entry name" value="Histidine kinase-like ATPase, C-terminal domain"/>
    <property type="match status" value="1"/>
</dbReference>
<evidence type="ECO:0000259" key="8">
    <source>
        <dbReference type="SMART" id="SM00065"/>
    </source>
</evidence>
<evidence type="ECO:0000313" key="10">
    <source>
        <dbReference type="EMBL" id="MQY45900.1"/>
    </source>
</evidence>
<dbReference type="PANTHER" id="PTHR41523">
    <property type="entry name" value="TWO-COMPONENT SYSTEM SENSOR PROTEIN"/>
    <property type="match status" value="1"/>
</dbReference>
<accession>A0A6A8A8C8</accession>
<dbReference type="EMBL" id="WIXI01000038">
    <property type="protein sequence ID" value="MQY45900.1"/>
    <property type="molecule type" value="Genomic_DNA"/>
</dbReference>
<dbReference type="InterPro" id="IPR003018">
    <property type="entry name" value="GAF"/>
</dbReference>
<evidence type="ECO:0000256" key="7">
    <source>
        <dbReference type="ARBA" id="ARBA00022840"/>
    </source>
</evidence>
<keyword evidence="11" id="KW-1185">Reference proteome</keyword>
<evidence type="ECO:0000256" key="1">
    <source>
        <dbReference type="ARBA" id="ARBA00000085"/>
    </source>
</evidence>
<dbReference type="Gene3D" id="3.30.450.40">
    <property type="match status" value="1"/>
</dbReference>
<name>A0A6A8A8C8_9HYPH</name>
<keyword evidence="5" id="KW-0547">Nucleotide-binding</keyword>
<dbReference type="SMART" id="SM00065">
    <property type="entry name" value="GAF"/>
    <property type="match status" value="1"/>
</dbReference>
<dbReference type="RefSeq" id="WP_153353416.1">
    <property type="nucleotide sequence ID" value="NZ_JAYKOO010000003.1"/>
</dbReference>
<keyword evidence="4" id="KW-0808">Transferase</keyword>
<dbReference type="Pfam" id="PF13185">
    <property type="entry name" value="GAF_2"/>
    <property type="match status" value="1"/>
</dbReference>
<keyword evidence="3" id="KW-0597">Phosphoprotein</keyword>
<protein>
    <recommendedName>
        <fullName evidence="2">histidine kinase</fullName>
        <ecNumber evidence="2">2.7.13.3</ecNumber>
    </recommendedName>
</protein>
<evidence type="ECO:0000256" key="2">
    <source>
        <dbReference type="ARBA" id="ARBA00012438"/>
    </source>
</evidence>
<dbReference type="Proteomes" id="UP000435138">
    <property type="component" value="Unassembled WGS sequence"/>
</dbReference>
<sequence>MVNLRIVNTDRQASGSLSETSDIELLHAISVDLIGEQDRQALYGKIVDAAISITQSQFGTMQLLRKTEDGAASGLHLLVSRGLSAEDRAVWQWVTPKALSSCTQALKYGQRAIIPDFESWEEIAGTPDLAAFRSAGIRSAQTTPLLARDGTLLGMISTHWDQPHQPSERDLRLLDILARQAADLLERTIAEEALREREKALEASVATLRETQEIQQLLTAELGHRVKNLFAMVTAITSHTLKGSNDQARGQTLQQRLMALSSAHDILLQSSWKAALFGDVANAAVNGAGVGGRIRLEGPDVEIGSKAALNVALLLHELTTNALKHGSLSVGGGSVDLNWRIEGSGLGQTLRMTWRETKGPAVVPPDRKGFGSKLISAGLGGSGGVVLAYNSTGLMCEISALLEELQGAE</sequence>
<evidence type="ECO:0000256" key="5">
    <source>
        <dbReference type="ARBA" id="ARBA00022741"/>
    </source>
</evidence>
<organism evidence="10 11">
    <name type="scientific">Endobacterium cereale</name>
    <dbReference type="NCBI Taxonomy" id="2663029"/>
    <lineage>
        <taxon>Bacteria</taxon>
        <taxon>Pseudomonadati</taxon>
        <taxon>Pseudomonadota</taxon>
        <taxon>Alphaproteobacteria</taxon>
        <taxon>Hyphomicrobiales</taxon>
        <taxon>Rhizobiaceae</taxon>
        <taxon>Endobacterium</taxon>
    </lineage>
</organism>
<gene>
    <name evidence="10" type="ORF">GAO09_07495</name>
</gene>
<dbReference type="EC" id="2.7.13.3" evidence="2"/>
<feature type="domain" description="GAF" evidence="8">
    <location>
        <begin position="38"/>
        <end position="195"/>
    </location>
</feature>
<proteinExistence type="predicted"/>
<comment type="caution">
    <text evidence="10">The sequence shown here is derived from an EMBL/GenBank/DDBJ whole genome shotgun (WGS) entry which is preliminary data.</text>
</comment>
<dbReference type="InterPro" id="IPR036890">
    <property type="entry name" value="HATPase_C_sf"/>
</dbReference>
<evidence type="ECO:0000259" key="9">
    <source>
        <dbReference type="SMART" id="SM00911"/>
    </source>
</evidence>
<keyword evidence="7" id="KW-0067">ATP-binding</keyword>
<keyword evidence="6" id="KW-0418">Kinase</keyword>
<evidence type="ECO:0000256" key="4">
    <source>
        <dbReference type="ARBA" id="ARBA00022679"/>
    </source>
</evidence>
<dbReference type="PANTHER" id="PTHR41523:SF7">
    <property type="entry name" value="HISTIDINE KINASE"/>
    <property type="match status" value="1"/>
</dbReference>
<dbReference type="InterPro" id="IPR011102">
    <property type="entry name" value="Sig_transdc_His_kinase_HWE"/>
</dbReference>
<evidence type="ECO:0000313" key="11">
    <source>
        <dbReference type="Proteomes" id="UP000435138"/>
    </source>
</evidence>
<dbReference type="SUPFAM" id="SSF55781">
    <property type="entry name" value="GAF domain-like"/>
    <property type="match status" value="1"/>
</dbReference>
<dbReference type="GO" id="GO:0005524">
    <property type="term" value="F:ATP binding"/>
    <property type="evidence" value="ECO:0007669"/>
    <property type="project" value="UniProtKB-KW"/>
</dbReference>
<dbReference type="GO" id="GO:0004673">
    <property type="term" value="F:protein histidine kinase activity"/>
    <property type="evidence" value="ECO:0007669"/>
    <property type="project" value="UniProtKB-EC"/>
</dbReference>
<dbReference type="Pfam" id="PF07536">
    <property type="entry name" value="HWE_HK"/>
    <property type="match status" value="1"/>
</dbReference>
<evidence type="ECO:0000256" key="3">
    <source>
        <dbReference type="ARBA" id="ARBA00022553"/>
    </source>
</evidence>
<reference evidence="10 11" key="1">
    <citation type="submission" date="2019-11" db="EMBL/GenBank/DDBJ databases">
        <title>Genome analysis of Rhizobacterium cereale a novel genus and species isolated from maize roots in North Spain.</title>
        <authorList>
            <person name="Menendez E."/>
            <person name="Flores-Felix J.D."/>
            <person name="Ramirez-Bahena M.-H."/>
            <person name="Igual J.M."/>
            <person name="Garcia-Fraile P."/>
            <person name="Peix A."/>
            <person name="Velazquez E."/>
        </authorList>
    </citation>
    <scope>NUCLEOTIDE SEQUENCE [LARGE SCALE GENOMIC DNA]</scope>
    <source>
        <strain evidence="10 11">RZME27</strain>
    </source>
</reference>
<comment type="catalytic activity">
    <reaction evidence="1">
        <text>ATP + protein L-histidine = ADP + protein N-phospho-L-histidine.</text>
        <dbReference type="EC" id="2.7.13.3"/>
    </reaction>
</comment>